<dbReference type="EMBL" id="CAACVI010000008">
    <property type="protein sequence ID" value="VEN73375.1"/>
    <property type="molecule type" value="Genomic_DNA"/>
</dbReference>
<gene>
    <name evidence="2" type="ORF">EPICR_160037</name>
</gene>
<dbReference type="AlphaFoldDB" id="A0A484HDM9"/>
<accession>A0A484HDM9</accession>
<dbReference type="InterPro" id="IPR019267">
    <property type="entry name" value="CRISPR-assoc_Cas6_C"/>
</dbReference>
<protein>
    <recommendedName>
        <fullName evidence="1">CRISPR-associated protein Cas6 C-terminal domain-containing protein</fullName>
    </recommendedName>
</protein>
<sequence length="316" mass="36067">MLYGKYDFHCEFGTEAVLPRYKGSTFRGVFGLALKRVVCALKRQDCKDCILKKRCVYARIFESVDPVLLPDGRVIHSPLRPFVIEPPPTETRRFPPGAHFDFSLLLFGETNHNLPYFIYAFDRMGKTGIGSPVSGKRGRFSLKTVSSRNHVIFSHESQQLDMENAFVDMDIGEARQTHDVSRVKITLETPLRFKRDNRLSADLPFPVFTRIMLRRANMLFHCHAQGPPPMDYPGLLDRAGDVVISRSSLRWFDWLRYSGRQAKEMRMGGVIGNIVYEGNLTEYMPLMDFCKKVHLGKQTAFGLGKFGVEVLGRPLP</sequence>
<dbReference type="Pfam" id="PF10040">
    <property type="entry name" value="CRISPR_Cas6"/>
    <property type="match status" value="1"/>
</dbReference>
<name>A0A484HDM9_9BACT</name>
<proteinExistence type="predicted"/>
<dbReference type="Gene3D" id="3.30.70.1900">
    <property type="match status" value="1"/>
</dbReference>
<feature type="domain" description="CRISPR-associated protein Cas6 C-terminal" evidence="1">
    <location>
        <begin position="185"/>
        <end position="305"/>
    </location>
</feature>
<evidence type="ECO:0000313" key="2">
    <source>
        <dbReference type="EMBL" id="VEN73375.1"/>
    </source>
</evidence>
<organism evidence="2">
    <name type="scientific">uncultured Desulfobacteraceae bacterium</name>
    <dbReference type="NCBI Taxonomy" id="218296"/>
    <lineage>
        <taxon>Bacteria</taxon>
        <taxon>Pseudomonadati</taxon>
        <taxon>Thermodesulfobacteriota</taxon>
        <taxon>Desulfobacteria</taxon>
        <taxon>Desulfobacterales</taxon>
        <taxon>Desulfobacteraceae</taxon>
        <taxon>environmental samples</taxon>
    </lineage>
</organism>
<evidence type="ECO:0000259" key="1">
    <source>
        <dbReference type="Pfam" id="PF10040"/>
    </source>
</evidence>
<reference evidence="2" key="1">
    <citation type="submission" date="2019-01" db="EMBL/GenBank/DDBJ databases">
        <authorList>
            <consortium name="Genoscope - CEA"/>
            <person name="William W."/>
        </authorList>
    </citation>
    <scope>NUCLEOTIDE SEQUENCE</scope>
    <source>
        <strain evidence="2">CR-1</strain>
    </source>
</reference>